<proteinExistence type="predicted"/>
<dbReference type="OrthoDB" id="8402824at2"/>
<keyword evidence="2" id="KW-1185">Reference proteome</keyword>
<organism evidence="1 2">
    <name type="scientific">Faunimonas pinastri</name>
    <dbReference type="NCBI Taxonomy" id="1855383"/>
    <lineage>
        <taxon>Bacteria</taxon>
        <taxon>Pseudomonadati</taxon>
        <taxon>Pseudomonadota</taxon>
        <taxon>Alphaproteobacteria</taxon>
        <taxon>Hyphomicrobiales</taxon>
        <taxon>Afifellaceae</taxon>
        <taxon>Faunimonas</taxon>
    </lineage>
</organism>
<evidence type="ECO:0000313" key="1">
    <source>
        <dbReference type="EMBL" id="SER29790.1"/>
    </source>
</evidence>
<sequence>MKLAMTFDLAAYKAEKVTEVNTQIGKIRSVYLTVIPGQELTYLTKLQEATTALADPNVEAHADSYPLIRAEAEAKRQTIAATAQVTKNTADQWTLVNSKLENLRYTLKVAIDAAKKRAEVDEAVQVDWAAISAGLGA</sequence>
<protein>
    <submittedName>
        <fullName evidence="1">Uncharacterized protein</fullName>
    </submittedName>
</protein>
<dbReference type="STRING" id="1855383.SAMN05216548_114143"/>
<reference evidence="1 2" key="1">
    <citation type="submission" date="2016-10" db="EMBL/GenBank/DDBJ databases">
        <authorList>
            <person name="de Groot N.N."/>
        </authorList>
    </citation>
    <scope>NUCLEOTIDE SEQUENCE [LARGE SCALE GENOMIC DNA]</scope>
    <source>
        <strain evidence="1 2">A52C2</strain>
    </source>
</reference>
<gene>
    <name evidence="1" type="ORF">SAMN05216548_114143</name>
</gene>
<accession>A0A1H9N1D1</accession>
<dbReference type="RefSeq" id="WP_092498671.1">
    <property type="nucleotide sequence ID" value="NZ_FOFG01000014.1"/>
</dbReference>
<dbReference type="EMBL" id="FOFG01000014">
    <property type="protein sequence ID" value="SER29790.1"/>
    <property type="molecule type" value="Genomic_DNA"/>
</dbReference>
<evidence type="ECO:0000313" key="2">
    <source>
        <dbReference type="Proteomes" id="UP000199647"/>
    </source>
</evidence>
<dbReference type="AlphaFoldDB" id="A0A1H9N1D1"/>
<name>A0A1H9N1D1_9HYPH</name>
<dbReference type="Proteomes" id="UP000199647">
    <property type="component" value="Unassembled WGS sequence"/>
</dbReference>